<feature type="compositionally biased region" description="Basic and acidic residues" evidence="1">
    <location>
        <begin position="25"/>
        <end position="115"/>
    </location>
</feature>
<organism evidence="4 5">
    <name type="scientific">Achlya hypogyna</name>
    <name type="common">Oomycete</name>
    <name type="synonym">Protoachlya hypogyna</name>
    <dbReference type="NCBI Taxonomy" id="1202772"/>
    <lineage>
        <taxon>Eukaryota</taxon>
        <taxon>Sar</taxon>
        <taxon>Stramenopiles</taxon>
        <taxon>Oomycota</taxon>
        <taxon>Saprolegniomycetes</taxon>
        <taxon>Saprolegniales</taxon>
        <taxon>Achlyaceae</taxon>
        <taxon>Achlya</taxon>
    </lineage>
</organism>
<proteinExistence type="predicted"/>
<comment type="caution">
    <text evidence="4">The sequence shown here is derived from an EMBL/GenBank/DDBJ whole genome shotgun (WGS) entry which is preliminary data.</text>
</comment>
<evidence type="ECO:0000256" key="3">
    <source>
        <dbReference type="SAM" id="SignalP"/>
    </source>
</evidence>
<evidence type="ECO:0000313" key="5">
    <source>
        <dbReference type="Proteomes" id="UP000243579"/>
    </source>
</evidence>
<keyword evidence="5" id="KW-1185">Reference proteome</keyword>
<sequence length="970" mass="103907">MVKTALLLGALVAHVVLAQQGSTTHHPEGSTHHPEGTKPHPEGTKPHSEGTTHHPEGTKPRTDGTTHHPEGTKSHTDGANHHPEGTKPHVDGTTHHPEGATHEPAGKGKDHEARSHTPATTGVVHHAEANGKPSSGKADKKPQGTKKSEEKGAHGGAFLEQADPSNYGKKNYGEPKATQGYGKKDQYKQDYDARGTKGYKPKRPVVRTTTAAPLAPGQSEFNQFWNTVTYCDAELALSECLVKCNVINDFASSGRVAKCIEEFTDTVCTSIPADGCNNGRVSLRAESCTNNAVVAAMYTIGEIQKTVIGDELAPVELFKADNPDSFSSIKLAVTMQALVNYGNCLSGSLLNYADTCNSHQYFDARTNQCVAKVLATCDGKSAGEAVIGNPIHLGDILTTLAAPTDPVPVPTPEPLPSPADPGYSPYNGHAYIRKHHTNDAAEIERLSALIKNASTIKYHTVNVNLKRHRNSPNEAEFTVCPNAYTPLNYRLPFSAVTPPMVSAIGGIPAEVAAYDIPGFPINDTAFHFPAQTYDEVAKKWKPAVYAAGSKNQFPAGTPLDPITPAGGIRDTCEKFNFLSMLAWFAGEDTGDYCFTIDGYTAEFVESNEVHPLSWSEVTSAATCPNTQNWNQLVATITAEVTSLASAPAAQIPALSTQLALDQATFLGSYVASPHCASCYKVGWRDQSYCPRHIARFGMQLRCCKSFAHLMAARIAKNPKLPNVPCGTYSPAYDGVCDASDDLEFTHTVYSKVGTGELQPATSSYYTNAAGVTNKIVDLFAIFQGALTTLTAAQQAVFLEALAFFNWNADCKKIPPVGLDRPTRAAWIKKTYPTDGAVCADKPAHTYLKGNSWADSANALVSANVEWSTLIGLEPADGLCYAPTCLVSRYLTCSEQNATSHKKSHYVAPHAQSYRGAKSYSRQLLAAATDVWTLGTVGFVAGVAAIAIGQFVVTARASREDAGSPYQQQLL</sequence>
<dbReference type="OrthoDB" id="72309at2759"/>
<feature type="compositionally biased region" description="Basic and acidic residues" evidence="1">
    <location>
        <begin position="137"/>
        <end position="153"/>
    </location>
</feature>
<feature type="region of interest" description="Disordered" evidence="1">
    <location>
        <begin position="21"/>
        <end position="188"/>
    </location>
</feature>
<evidence type="ECO:0000256" key="1">
    <source>
        <dbReference type="SAM" id="MobiDB-lite"/>
    </source>
</evidence>
<reference evidence="4 5" key="1">
    <citation type="journal article" date="2014" name="Genome Biol. Evol.">
        <title>The secreted proteins of Achlya hypogyna and Thraustotheca clavata identify the ancestral oomycete secretome and reveal gene acquisitions by horizontal gene transfer.</title>
        <authorList>
            <person name="Misner I."/>
            <person name="Blouin N."/>
            <person name="Leonard G."/>
            <person name="Richards T.A."/>
            <person name="Lane C.E."/>
        </authorList>
    </citation>
    <scope>NUCLEOTIDE SEQUENCE [LARGE SCALE GENOMIC DNA]</scope>
    <source>
        <strain evidence="4 5">ATCC 48635</strain>
    </source>
</reference>
<name>A0A1V9YKZ3_ACHHY</name>
<dbReference type="EMBL" id="JNBR01001513">
    <property type="protein sequence ID" value="OQR86336.1"/>
    <property type="molecule type" value="Genomic_DNA"/>
</dbReference>
<keyword evidence="3" id="KW-0732">Signal</keyword>
<evidence type="ECO:0008006" key="6">
    <source>
        <dbReference type="Google" id="ProtNLM"/>
    </source>
</evidence>
<feature type="signal peptide" evidence="3">
    <location>
        <begin position="1"/>
        <end position="18"/>
    </location>
</feature>
<feature type="chain" id="PRO_5013139511" description="Secreted protein" evidence="3">
    <location>
        <begin position="19"/>
        <end position="970"/>
    </location>
</feature>
<keyword evidence="2" id="KW-0472">Membrane</keyword>
<accession>A0A1V9YKZ3</accession>
<keyword evidence="2" id="KW-0812">Transmembrane</keyword>
<protein>
    <recommendedName>
        <fullName evidence="6">Secreted protein</fullName>
    </recommendedName>
</protein>
<dbReference type="Proteomes" id="UP000243579">
    <property type="component" value="Unassembled WGS sequence"/>
</dbReference>
<feature type="transmembrane region" description="Helical" evidence="2">
    <location>
        <begin position="930"/>
        <end position="952"/>
    </location>
</feature>
<evidence type="ECO:0000256" key="2">
    <source>
        <dbReference type="SAM" id="Phobius"/>
    </source>
</evidence>
<evidence type="ECO:0000313" key="4">
    <source>
        <dbReference type="EMBL" id="OQR86336.1"/>
    </source>
</evidence>
<keyword evidence="2" id="KW-1133">Transmembrane helix</keyword>
<dbReference type="AlphaFoldDB" id="A0A1V9YKZ3"/>
<gene>
    <name evidence="4" type="ORF">ACHHYP_10651</name>
</gene>